<dbReference type="RefSeq" id="WP_023171744.1">
    <property type="nucleotide sequence ID" value="NC_022600.1"/>
</dbReference>
<dbReference type="GO" id="GO:0016757">
    <property type="term" value="F:glycosyltransferase activity"/>
    <property type="evidence" value="ECO:0007669"/>
    <property type="project" value="UniProtKB-KW"/>
</dbReference>
<dbReference type="EMBL" id="CP003587">
    <property type="protein sequence ID" value="AGY56717.1"/>
    <property type="molecule type" value="Genomic_DNA"/>
</dbReference>
<dbReference type="KEGG" id="glj:GKIL_0471"/>
<dbReference type="InterPro" id="IPR029044">
    <property type="entry name" value="Nucleotide-diphossugar_trans"/>
</dbReference>
<dbReference type="InterPro" id="IPR001173">
    <property type="entry name" value="Glyco_trans_2-like"/>
</dbReference>
<proteinExistence type="predicted"/>
<dbReference type="eggNOG" id="COG0463">
    <property type="taxonomic scope" value="Bacteria"/>
</dbReference>
<organism evidence="2 3">
    <name type="scientific">Gloeobacter kilaueensis (strain ATCC BAA-2537 / CCAP 1431/1 / ULC 316 / JS1)</name>
    <dbReference type="NCBI Taxonomy" id="1183438"/>
    <lineage>
        <taxon>Bacteria</taxon>
        <taxon>Bacillati</taxon>
        <taxon>Cyanobacteriota</taxon>
        <taxon>Cyanophyceae</taxon>
        <taxon>Gloeobacterales</taxon>
        <taxon>Gloeobacteraceae</taxon>
        <taxon>Gloeobacter</taxon>
    </lineage>
</organism>
<dbReference type="SUPFAM" id="SSF53448">
    <property type="entry name" value="Nucleotide-diphospho-sugar transferases"/>
    <property type="match status" value="1"/>
</dbReference>
<evidence type="ECO:0000259" key="1">
    <source>
        <dbReference type="Pfam" id="PF00535"/>
    </source>
</evidence>
<evidence type="ECO:0000313" key="2">
    <source>
        <dbReference type="EMBL" id="AGY56717.1"/>
    </source>
</evidence>
<dbReference type="Gene3D" id="3.90.550.10">
    <property type="entry name" value="Spore Coat Polysaccharide Biosynthesis Protein SpsA, Chain A"/>
    <property type="match status" value="1"/>
</dbReference>
<dbReference type="InterPro" id="IPR050256">
    <property type="entry name" value="Glycosyltransferase_2"/>
</dbReference>
<dbReference type="PANTHER" id="PTHR48090:SF7">
    <property type="entry name" value="RFBJ PROTEIN"/>
    <property type="match status" value="1"/>
</dbReference>
<dbReference type="PANTHER" id="PTHR48090">
    <property type="entry name" value="UNDECAPRENYL-PHOSPHATE 4-DEOXY-4-FORMAMIDO-L-ARABINOSE TRANSFERASE-RELATED"/>
    <property type="match status" value="1"/>
</dbReference>
<accession>U5QCS0</accession>
<dbReference type="OrthoDB" id="9810303at2"/>
<dbReference type="Proteomes" id="UP000017396">
    <property type="component" value="Chromosome"/>
</dbReference>
<feature type="domain" description="Glycosyltransferase 2-like" evidence="1">
    <location>
        <begin position="5"/>
        <end position="171"/>
    </location>
</feature>
<reference evidence="2 3" key="1">
    <citation type="journal article" date="2013" name="PLoS ONE">
        <title>Cultivation and Complete Genome Sequencing of Gloeobacter kilaueensis sp. nov., from a Lava Cave in Kilauea Caldera, Hawai'i.</title>
        <authorList>
            <person name="Saw J.H."/>
            <person name="Schatz M."/>
            <person name="Brown M.V."/>
            <person name="Kunkel D.D."/>
            <person name="Foster J.S."/>
            <person name="Shick H."/>
            <person name="Christensen S."/>
            <person name="Hou S."/>
            <person name="Wan X."/>
            <person name="Donachie S.P."/>
        </authorList>
    </citation>
    <scope>NUCLEOTIDE SEQUENCE [LARGE SCALE GENOMIC DNA]</scope>
    <source>
        <strain evidence="3">JS</strain>
    </source>
</reference>
<keyword evidence="2" id="KW-0328">Glycosyltransferase</keyword>
<dbReference type="STRING" id="1183438.GKIL_0471"/>
<protein>
    <submittedName>
        <fullName evidence="2">Dolichol-phosphate mannosyltransferase</fullName>
    </submittedName>
</protein>
<evidence type="ECO:0000313" key="3">
    <source>
        <dbReference type="Proteomes" id="UP000017396"/>
    </source>
</evidence>
<gene>
    <name evidence="2" type="ORF">GKIL_0471</name>
</gene>
<dbReference type="HOGENOM" id="CLU_033536_13_3_3"/>
<dbReference type="Pfam" id="PF00535">
    <property type="entry name" value="Glycos_transf_2"/>
    <property type="match status" value="1"/>
</dbReference>
<sequence>MKIYFVIPAFNEAQNVPSLLRSIQGKMDVLGLPFQIILVDDGSSDGTAEAALTSDAPVIVLRQSNQGPGAAFHNGFRTALMLADDEDRIVSLEADNTSDLSILPALLALIDQRHDVALASVYAPGGEIVGASALRKVLSWGANLLLMSALGTRQIHTYSSFFRAYRPAILRAALDAYDEDLITEAGFVCMVELLIKLLFVNARIAEVPMVLDSRMRIGASKMKIARTIRGYGQVLWRFWRGDYQPEPGLIELPVRSTTLGHRP</sequence>
<keyword evidence="2" id="KW-0808">Transferase</keyword>
<dbReference type="AlphaFoldDB" id="U5QCS0"/>
<keyword evidence="3" id="KW-1185">Reference proteome</keyword>
<name>U5QCS0_GLOK1</name>